<keyword evidence="1" id="KW-0805">Transcription regulation</keyword>
<protein>
    <submittedName>
        <fullName evidence="5">MarR family transcriptional regulator</fullName>
    </submittedName>
</protein>
<dbReference type="Gene3D" id="1.10.10.10">
    <property type="entry name" value="Winged helix-like DNA-binding domain superfamily/Winged helix DNA-binding domain"/>
    <property type="match status" value="1"/>
</dbReference>
<reference evidence="5" key="1">
    <citation type="submission" date="2020-07" db="EMBL/GenBank/DDBJ databases">
        <title>Huge and variable diversity of episymbiotic CPR bacteria and DPANN archaea in groundwater ecosystems.</title>
        <authorList>
            <person name="He C.Y."/>
            <person name="Keren R."/>
            <person name="Whittaker M."/>
            <person name="Farag I.F."/>
            <person name="Doudna J."/>
            <person name="Cate J.H.D."/>
            <person name="Banfield J.F."/>
        </authorList>
    </citation>
    <scope>NUCLEOTIDE SEQUENCE</scope>
    <source>
        <strain evidence="5">NC_groundwater_1586_Pr3_B-0.1um_66_15</strain>
    </source>
</reference>
<evidence type="ECO:0000256" key="1">
    <source>
        <dbReference type="ARBA" id="ARBA00023015"/>
    </source>
</evidence>
<keyword evidence="3" id="KW-0804">Transcription</keyword>
<dbReference type="PROSITE" id="PS50995">
    <property type="entry name" value="HTH_MARR_2"/>
    <property type="match status" value="1"/>
</dbReference>
<keyword evidence="2" id="KW-0238">DNA-binding</keyword>
<dbReference type="AlphaFoldDB" id="A0A933L2A1"/>
<dbReference type="PRINTS" id="PR00598">
    <property type="entry name" value="HTHMARR"/>
</dbReference>
<organism evidence="5 6">
    <name type="scientific">Devosia nanyangense</name>
    <dbReference type="NCBI Taxonomy" id="1228055"/>
    <lineage>
        <taxon>Bacteria</taxon>
        <taxon>Pseudomonadati</taxon>
        <taxon>Pseudomonadota</taxon>
        <taxon>Alphaproteobacteria</taxon>
        <taxon>Hyphomicrobiales</taxon>
        <taxon>Devosiaceae</taxon>
        <taxon>Devosia</taxon>
    </lineage>
</organism>
<dbReference type="PANTHER" id="PTHR42756:SF1">
    <property type="entry name" value="TRANSCRIPTIONAL REPRESSOR OF EMRAB OPERON"/>
    <property type="match status" value="1"/>
</dbReference>
<evidence type="ECO:0000256" key="3">
    <source>
        <dbReference type="ARBA" id="ARBA00023163"/>
    </source>
</evidence>
<feature type="domain" description="HTH marR-type" evidence="4">
    <location>
        <begin position="6"/>
        <end position="136"/>
    </location>
</feature>
<dbReference type="SUPFAM" id="SSF46785">
    <property type="entry name" value="Winged helix' DNA-binding domain"/>
    <property type="match status" value="1"/>
</dbReference>
<dbReference type="Proteomes" id="UP000782610">
    <property type="component" value="Unassembled WGS sequence"/>
</dbReference>
<dbReference type="InterPro" id="IPR000835">
    <property type="entry name" value="HTH_MarR-typ"/>
</dbReference>
<evidence type="ECO:0000259" key="4">
    <source>
        <dbReference type="PROSITE" id="PS50995"/>
    </source>
</evidence>
<dbReference type="InterPro" id="IPR036390">
    <property type="entry name" value="WH_DNA-bd_sf"/>
</dbReference>
<dbReference type="Pfam" id="PF12802">
    <property type="entry name" value="MarR_2"/>
    <property type="match status" value="1"/>
</dbReference>
<accession>A0A933L2A1</accession>
<evidence type="ECO:0000313" key="6">
    <source>
        <dbReference type="Proteomes" id="UP000782610"/>
    </source>
</evidence>
<dbReference type="GO" id="GO:0003677">
    <property type="term" value="F:DNA binding"/>
    <property type="evidence" value="ECO:0007669"/>
    <property type="project" value="UniProtKB-KW"/>
</dbReference>
<dbReference type="InterPro" id="IPR036388">
    <property type="entry name" value="WH-like_DNA-bd_sf"/>
</dbReference>
<dbReference type="GO" id="GO:0003700">
    <property type="term" value="F:DNA-binding transcription factor activity"/>
    <property type="evidence" value="ECO:0007669"/>
    <property type="project" value="InterPro"/>
</dbReference>
<sequence length="141" mass="15260">MHFDQRDTIGFQAAQLARLISNRLRDALVPLGLMPAQVAALIEIGRSEGLTQKELVERLDVEQPGVARTLGGLEAEGWIERQAKAGRSQGLFLTEKARAVVPEAARLTAEINRRALSDLSRTEQAHLIDALGEVVSGLKAG</sequence>
<proteinExistence type="predicted"/>
<dbReference type="SMART" id="SM00347">
    <property type="entry name" value="HTH_MARR"/>
    <property type="match status" value="1"/>
</dbReference>
<dbReference type="EMBL" id="JACRAF010000015">
    <property type="protein sequence ID" value="MBI4920920.1"/>
    <property type="molecule type" value="Genomic_DNA"/>
</dbReference>
<evidence type="ECO:0000256" key="2">
    <source>
        <dbReference type="ARBA" id="ARBA00023125"/>
    </source>
</evidence>
<comment type="caution">
    <text evidence="5">The sequence shown here is derived from an EMBL/GenBank/DDBJ whole genome shotgun (WGS) entry which is preliminary data.</text>
</comment>
<evidence type="ECO:0000313" key="5">
    <source>
        <dbReference type="EMBL" id="MBI4920920.1"/>
    </source>
</evidence>
<dbReference type="PANTHER" id="PTHR42756">
    <property type="entry name" value="TRANSCRIPTIONAL REGULATOR, MARR"/>
    <property type="match status" value="1"/>
</dbReference>
<gene>
    <name evidence="5" type="ORF">HY834_04170</name>
</gene>
<name>A0A933L2A1_9HYPH</name>